<evidence type="ECO:0000256" key="6">
    <source>
        <dbReference type="ARBA" id="ARBA00023170"/>
    </source>
</evidence>
<dbReference type="PANTHER" id="PTHR24225">
    <property type="entry name" value="CHEMOTACTIC RECEPTOR"/>
    <property type="match status" value="1"/>
</dbReference>
<dbReference type="PRINTS" id="PR00237">
    <property type="entry name" value="GPCRRHODOPSN"/>
</dbReference>
<evidence type="ECO:0000256" key="9">
    <source>
        <dbReference type="SAM" id="Phobius"/>
    </source>
</evidence>
<proteinExistence type="inferred from homology"/>
<keyword evidence="12" id="KW-1185">Reference proteome</keyword>
<comment type="subcellular location">
    <subcellularLocation>
        <location evidence="1">Membrane</location>
        <topology evidence="1">Multi-pass membrane protein</topology>
    </subcellularLocation>
</comment>
<name>A0AAV7BC45_ENGPU</name>
<feature type="domain" description="G-protein coupled receptors family 1 profile" evidence="10">
    <location>
        <begin position="59"/>
        <end position="301"/>
    </location>
</feature>
<evidence type="ECO:0000313" key="11">
    <source>
        <dbReference type="EMBL" id="KAG8570105.1"/>
    </source>
</evidence>
<evidence type="ECO:0000256" key="2">
    <source>
        <dbReference type="ARBA" id="ARBA00022692"/>
    </source>
</evidence>
<comment type="caution">
    <text evidence="11">The sequence shown here is derived from an EMBL/GenBank/DDBJ whole genome shotgun (WGS) entry which is preliminary data.</text>
</comment>
<keyword evidence="6" id="KW-0675">Receptor</keyword>
<keyword evidence="2 9" id="KW-0812">Transmembrane</keyword>
<dbReference type="PANTHER" id="PTHR24225:SF73">
    <property type="entry name" value="C3A ANAPHYLATOXIN CHEMOTACTIC RECEPTOR-LIKE"/>
    <property type="match status" value="1"/>
</dbReference>
<evidence type="ECO:0000259" key="10">
    <source>
        <dbReference type="PROSITE" id="PS50262"/>
    </source>
</evidence>
<dbReference type="InterPro" id="IPR017452">
    <property type="entry name" value="GPCR_Rhodpsn_7TM"/>
</dbReference>
<dbReference type="GO" id="GO:0007200">
    <property type="term" value="P:phospholipase C-activating G protein-coupled receptor signaling pathway"/>
    <property type="evidence" value="ECO:0007669"/>
    <property type="project" value="TreeGrafter"/>
</dbReference>
<dbReference type="GO" id="GO:0004982">
    <property type="term" value="F:N-formyl peptide receptor activity"/>
    <property type="evidence" value="ECO:0007669"/>
    <property type="project" value="TreeGrafter"/>
</dbReference>
<dbReference type="Proteomes" id="UP000824782">
    <property type="component" value="Unassembled WGS sequence"/>
</dbReference>
<evidence type="ECO:0000256" key="7">
    <source>
        <dbReference type="ARBA" id="ARBA00023224"/>
    </source>
</evidence>
<keyword evidence="4" id="KW-0297">G-protein coupled receptor</keyword>
<dbReference type="PROSITE" id="PS50262">
    <property type="entry name" value="G_PROTEIN_RECEP_F1_2"/>
    <property type="match status" value="1"/>
</dbReference>
<accession>A0AAV7BC45</accession>
<evidence type="ECO:0000256" key="4">
    <source>
        <dbReference type="ARBA" id="ARBA00023040"/>
    </source>
</evidence>
<comment type="similarity">
    <text evidence="8">Belongs to the chemokine-like receptor (CMKLR) family.</text>
</comment>
<feature type="transmembrane region" description="Helical" evidence="9">
    <location>
        <begin position="156"/>
        <end position="181"/>
    </location>
</feature>
<dbReference type="GO" id="GO:0007204">
    <property type="term" value="P:positive regulation of cytosolic calcium ion concentration"/>
    <property type="evidence" value="ECO:0007669"/>
    <property type="project" value="TreeGrafter"/>
</dbReference>
<feature type="transmembrane region" description="Helical" evidence="9">
    <location>
        <begin position="47"/>
        <end position="67"/>
    </location>
</feature>
<dbReference type="Gene3D" id="1.20.1070.10">
    <property type="entry name" value="Rhodopsin 7-helix transmembrane proteins"/>
    <property type="match status" value="1"/>
</dbReference>
<feature type="transmembrane region" description="Helical" evidence="9">
    <location>
        <begin position="244"/>
        <end position="263"/>
    </location>
</feature>
<keyword evidence="5 9" id="KW-0472">Membrane</keyword>
<feature type="transmembrane region" description="Helical" evidence="9">
    <location>
        <begin position="118"/>
        <end position="144"/>
    </location>
</feature>
<evidence type="ECO:0000313" key="12">
    <source>
        <dbReference type="Proteomes" id="UP000824782"/>
    </source>
</evidence>
<evidence type="ECO:0000256" key="3">
    <source>
        <dbReference type="ARBA" id="ARBA00022989"/>
    </source>
</evidence>
<keyword evidence="3 9" id="KW-1133">Transmembrane helix</keyword>
<dbReference type="InterPro" id="IPR000276">
    <property type="entry name" value="GPCR_Rhodpsn"/>
</dbReference>
<reference evidence="11" key="1">
    <citation type="thesis" date="2020" institute="ProQuest LLC" country="789 East Eisenhower Parkway, Ann Arbor, MI, USA">
        <title>Comparative Genomics and Chromosome Evolution.</title>
        <authorList>
            <person name="Mudd A.B."/>
        </authorList>
    </citation>
    <scope>NUCLEOTIDE SEQUENCE</scope>
    <source>
        <strain evidence="11">237g6f4</strain>
        <tissue evidence="11">Blood</tissue>
    </source>
</reference>
<feature type="transmembrane region" description="Helical" evidence="9">
    <location>
        <begin position="283"/>
        <end position="304"/>
    </location>
</feature>
<dbReference type="GO" id="GO:0004875">
    <property type="term" value="F:complement receptor activity"/>
    <property type="evidence" value="ECO:0007669"/>
    <property type="project" value="TreeGrafter"/>
</dbReference>
<dbReference type="GO" id="GO:0005886">
    <property type="term" value="C:plasma membrane"/>
    <property type="evidence" value="ECO:0007669"/>
    <property type="project" value="TreeGrafter"/>
</dbReference>
<sequence length="355" mass="41456">MDRADSNWTFEDATPNYNQSYYIDYETTNETSNSGFGNILQRTSVTLLYSIVSILGIIGNGLVIWIAGFKMKTTLSVVWVLHLAIADLLCCASLLLRILEWLHYYTSRPYFLCEMSIILFHVYMNARVLLLAAMMFDFIVVSKLPFWTTLQRRCKLVVISATSSWVMSFIWTGLAFSYLFYDLDEWCPWMYEHRNNDLSDHKPTIHLIRFLLMFIIPILIILTSYLNIFLKLRTSKWSPWRTQRLFWIITAVILCFCICWFPYNLWPLMTTYDGPNIQFSASHFIIFILACLNSCTNPIIYVVLGQDFNHSFLRSISLGLKRSLNYDFNYEVSTSWRRGLPLNNIVAADTGHGHQ</sequence>
<feature type="transmembrane region" description="Helical" evidence="9">
    <location>
        <begin position="79"/>
        <end position="98"/>
    </location>
</feature>
<dbReference type="SUPFAM" id="SSF81321">
    <property type="entry name" value="Family A G protein-coupled receptor-like"/>
    <property type="match status" value="1"/>
</dbReference>
<dbReference type="AlphaFoldDB" id="A0AAV7BC45"/>
<evidence type="ECO:0000256" key="8">
    <source>
        <dbReference type="ARBA" id="ARBA00025736"/>
    </source>
</evidence>
<dbReference type="GO" id="GO:0006954">
    <property type="term" value="P:inflammatory response"/>
    <property type="evidence" value="ECO:0007669"/>
    <property type="project" value="TreeGrafter"/>
</dbReference>
<protein>
    <recommendedName>
        <fullName evidence="10">G-protein coupled receptors family 1 profile domain-containing protein</fullName>
    </recommendedName>
</protein>
<organism evidence="11 12">
    <name type="scientific">Engystomops pustulosus</name>
    <name type="common">Tungara frog</name>
    <name type="synonym">Physalaemus pustulosus</name>
    <dbReference type="NCBI Taxonomy" id="76066"/>
    <lineage>
        <taxon>Eukaryota</taxon>
        <taxon>Metazoa</taxon>
        <taxon>Chordata</taxon>
        <taxon>Craniata</taxon>
        <taxon>Vertebrata</taxon>
        <taxon>Euteleostomi</taxon>
        <taxon>Amphibia</taxon>
        <taxon>Batrachia</taxon>
        <taxon>Anura</taxon>
        <taxon>Neobatrachia</taxon>
        <taxon>Hyloidea</taxon>
        <taxon>Leptodactylidae</taxon>
        <taxon>Leiuperinae</taxon>
        <taxon>Engystomops</taxon>
    </lineage>
</organism>
<keyword evidence="7" id="KW-0807">Transducer</keyword>
<dbReference type="EMBL" id="WNYA01000006">
    <property type="protein sequence ID" value="KAG8570105.1"/>
    <property type="molecule type" value="Genomic_DNA"/>
</dbReference>
<dbReference type="Pfam" id="PF00001">
    <property type="entry name" value="7tm_1"/>
    <property type="match status" value="1"/>
</dbReference>
<gene>
    <name evidence="11" type="ORF">GDO81_014706</name>
</gene>
<dbReference type="InterPro" id="IPR000826">
    <property type="entry name" value="Formyl_rcpt-rel"/>
</dbReference>
<evidence type="ECO:0000256" key="1">
    <source>
        <dbReference type="ARBA" id="ARBA00004141"/>
    </source>
</evidence>
<dbReference type="PRINTS" id="PR00526">
    <property type="entry name" value="FMETLEUPHER"/>
</dbReference>
<feature type="transmembrane region" description="Helical" evidence="9">
    <location>
        <begin position="207"/>
        <end position="232"/>
    </location>
</feature>
<evidence type="ECO:0000256" key="5">
    <source>
        <dbReference type="ARBA" id="ARBA00023136"/>
    </source>
</evidence>